<evidence type="ECO:0000256" key="11">
    <source>
        <dbReference type="ARBA" id="ARBA00022884"/>
    </source>
</evidence>
<evidence type="ECO:0000256" key="14">
    <source>
        <dbReference type="ARBA" id="ARBA00049255"/>
    </source>
</evidence>
<dbReference type="InterPro" id="IPR033714">
    <property type="entry name" value="tRNA_bind_bactPheRS"/>
</dbReference>
<dbReference type="InterPro" id="IPR002547">
    <property type="entry name" value="tRNA-bd_dom"/>
</dbReference>
<dbReference type="InterPro" id="IPR020825">
    <property type="entry name" value="Phe-tRNA_synthase-like_B3/B4"/>
</dbReference>
<dbReference type="Gene3D" id="3.30.930.10">
    <property type="entry name" value="Bira Bifunctional Protein, Domain 2"/>
    <property type="match status" value="1"/>
</dbReference>
<dbReference type="InterPro" id="IPR004532">
    <property type="entry name" value="Phe-tRNA-ligase_IIc_bsu_bact"/>
</dbReference>
<comment type="subcellular location">
    <subcellularLocation>
        <location evidence="1 15">Cytoplasm</location>
    </subcellularLocation>
</comment>
<dbReference type="SMART" id="SM00896">
    <property type="entry name" value="FDX-ACB"/>
    <property type="match status" value="1"/>
</dbReference>
<dbReference type="GO" id="GO:0000287">
    <property type="term" value="F:magnesium ion binding"/>
    <property type="evidence" value="ECO:0007669"/>
    <property type="project" value="UniProtKB-UniRule"/>
</dbReference>
<dbReference type="SUPFAM" id="SSF50249">
    <property type="entry name" value="Nucleic acid-binding proteins"/>
    <property type="match status" value="1"/>
</dbReference>
<dbReference type="HAMAP" id="MF_00283">
    <property type="entry name" value="Phe_tRNA_synth_beta1"/>
    <property type="match status" value="1"/>
</dbReference>
<keyword evidence="11 16" id="KW-0694">RNA-binding</keyword>
<keyword evidence="10 15" id="KW-0460">Magnesium</keyword>
<dbReference type="FunFam" id="3.30.56.10:FF:000002">
    <property type="entry name" value="Phenylalanine--tRNA ligase beta subunit"/>
    <property type="match status" value="1"/>
</dbReference>
<dbReference type="GO" id="GO:0006432">
    <property type="term" value="P:phenylalanyl-tRNA aminoacylation"/>
    <property type="evidence" value="ECO:0007669"/>
    <property type="project" value="UniProtKB-UniRule"/>
</dbReference>
<sequence>MKVSTQWLREYVDFNLSPEDLAEVLTMAGLEVESLTREGEGLEQVVVAEVCLVTKHPAADHLWLCQVYTGRETVEVVCGATNVESGIKAAFAPPGARLAGGSRVELQEIRGVLSRGMLCSAGELGIADDADGILILNSSIPAGTPLVEAAGLNDVILELSLTPNRPDGLGLVGVAREVAALTGGVLCLPPNAVEELGPAVDTLTSVSIADPDLCPRYTARVIQGVSVAPSPLWLQRRLRACGIRAINNVVDVTNYVLMETGHPLHAFDMERLREERIIVRQARSGEVLRTLDGVDRSLRAGMLVIADARDPVALAGIMGGKDSEVTSETRRVLLESAYFQPTGIRRTSKSLGLSTEASYRFERGADPEMASWASHRAAGLLQEIAAGKVCAGILDVYPRPIAPCRIDLRVGRTNRVLGTALDRKTVGGYLHRLGLSCQEADEDRLQVHVPTFRPDLTREIDLIEEVARLHGYNRIPSTLPRIPMRVTPRPTTEAVGEKLRNALEAGGFWEVITYSFIDERWLDRLRILPEDPRRTLVRLRNPLSSEQGVMRTTLVPGLLETVSRNVSRRIYNLRIFELGRVFLGAEDSRHLPREPLTLAGALTVRNERVLWQGLKRQNDFYDVKGVVEMLGAEMGDGELEIARGGVPFLDLANSAVVRWEGSPIGVCGLLAPALQEELDIHQPVALWEIDLEPCLGKTRRLSVFSSLPRYPAVLRDLAVVVDAHRSAGEVLDQIKKAGGDFLEEAILFDVFQGRPLPAGKRSLAFSLTFRAPDRTLTDEEVRLIQEEILARLQENLGAELR</sequence>
<dbReference type="InterPro" id="IPR036690">
    <property type="entry name" value="Fdx_antiC-bd_sf"/>
</dbReference>
<dbReference type="PANTHER" id="PTHR10947:SF0">
    <property type="entry name" value="PHENYLALANINE--TRNA LIGASE BETA SUBUNIT"/>
    <property type="match status" value="1"/>
</dbReference>
<dbReference type="InterPro" id="IPR041616">
    <property type="entry name" value="PheRS_beta_core"/>
</dbReference>
<dbReference type="InterPro" id="IPR045864">
    <property type="entry name" value="aa-tRNA-synth_II/BPL/LPL"/>
</dbReference>
<dbReference type="CDD" id="cd00769">
    <property type="entry name" value="PheRS_beta_core"/>
    <property type="match status" value="1"/>
</dbReference>
<name>A0A932M1J6_UNCTE</name>
<dbReference type="AlphaFoldDB" id="A0A932M1J6"/>
<dbReference type="PROSITE" id="PS50886">
    <property type="entry name" value="TRBD"/>
    <property type="match status" value="1"/>
</dbReference>
<dbReference type="SMART" id="SM00873">
    <property type="entry name" value="B3_4"/>
    <property type="match status" value="1"/>
</dbReference>
<comment type="catalytic activity">
    <reaction evidence="14 15">
        <text>tRNA(Phe) + L-phenylalanine + ATP = L-phenylalanyl-tRNA(Phe) + AMP + diphosphate + H(+)</text>
        <dbReference type="Rhea" id="RHEA:19413"/>
        <dbReference type="Rhea" id="RHEA-COMP:9668"/>
        <dbReference type="Rhea" id="RHEA-COMP:9699"/>
        <dbReference type="ChEBI" id="CHEBI:15378"/>
        <dbReference type="ChEBI" id="CHEBI:30616"/>
        <dbReference type="ChEBI" id="CHEBI:33019"/>
        <dbReference type="ChEBI" id="CHEBI:58095"/>
        <dbReference type="ChEBI" id="CHEBI:78442"/>
        <dbReference type="ChEBI" id="CHEBI:78531"/>
        <dbReference type="ChEBI" id="CHEBI:456215"/>
        <dbReference type="EC" id="6.1.1.20"/>
    </reaction>
</comment>
<reference evidence="20" key="1">
    <citation type="submission" date="2020-07" db="EMBL/GenBank/DDBJ databases">
        <title>Huge and variable diversity of episymbiotic CPR bacteria and DPANN archaea in groundwater ecosystems.</title>
        <authorList>
            <person name="He C.Y."/>
            <person name="Keren R."/>
            <person name="Whittaker M."/>
            <person name="Farag I.F."/>
            <person name="Doudna J."/>
            <person name="Cate J.H.D."/>
            <person name="Banfield J.F."/>
        </authorList>
    </citation>
    <scope>NUCLEOTIDE SEQUENCE</scope>
    <source>
        <strain evidence="20">NC_groundwater_717_Ag_S-0.2um_59_8</strain>
    </source>
</reference>
<dbReference type="SUPFAM" id="SSF55681">
    <property type="entry name" value="Class II aaRS and biotin synthetases"/>
    <property type="match status" value="1"/>
</dbReference>
<dbReference type="Gene3D" id="3.30.56.10">
    <property type="match status" value="2"/>
</dbReference>
<evidence type="ECO:0000256" key="10">
    <source>
        <dbReference type="ARBA" id="ARBA00022842"/>
    </source>
</evidence>
<comment type="cofactor">
    <cofactor evidence="15">
        <name>Mg(2+)</name>
        <dbReference type="ChEBI" id="CHEBI:18420"/>
    </cofactor>
    <text evidence="15">Binds 2 magnesium ions per tetramer.</text>
</comment>
<evidence type="ECO:0000256" key="2">
    <source>
        <dbReference type="ARBA" id="ARBA00008653"/>
    </source>
</evidence>
<keyword evidence="13 15" id="KW-0030">Aminoacyl-tRNA synthetase</keyword>
<dbReference type="Pfam" id="PF01588">
    <property type="entry name" value="tRNA_bind"/>
    <property type="match status" value="1"/>
</dbReference>
<dbReference type="Pfam" id="PF03147">
    <property type="entry name" value="FDX-ACB"/>
    <property type="match status" value="1"/>
</dbReference>
<dbReference type="InterPro" id="IPR005121">
    <property type="entry name" value="Fdx_antiC-bd"/>
</dbReference>
<feature type="domain" description="TRNA-binding" evidence="17">
    <location>
        <begin position="39"/>
        <end position="147"/>
    </location>
</feature>
<accession>A0A932M1J6</accession>
<dbReference type="Pfam" id="PF03484">
    <property type="entry name" value="B5"/>
    <property type="match status" value="1"/>
</dbReference>
<evidence type="ECO:0000259" key="17">
    <source>
        <dbReference type="PROSITE" id="PS50886"/>
    </source>
</evidence>
<dbReference type="PROSITE" id="PS51483">
    <property type="entry name" value="B5"/>
    <property type="match status" value="1"/>
</dbReference>
<evidence type="ECO:0000313" key="21">
    <source>
        <dbReference type="Proteomes" id="UP000741360"/>
    </source>
</evidence>
<comment type="subunit">
    <text evidence="3 15">Tetramer of two alpha and two beta subunits.</text>
</comment>
<evidence type="ECO:0000259" key="18">
    <source>
        <dbReference type="PROSITE" id="PS51447"/>
    </source>
</evidence>
<dbReference type="EC" id="6.1.1.20" evidence="15"/>
<dbReference type="Gene3D" id="3.50.40.10">
    <property type="entry name" value="Phenylalanyl-trna Synthetase, Chain B, domain 3"/>
    <property type="match status" value="1"/>
</dbReference>
<dbReference type="InterPro" id="IPR009061">
    <property type="entry name" value="DNA-bd_dom_put_sf"/>
</dbReference>
<organism evidence="20 21">
    <name type="scientific">Tectimicrobiota bacterium</name>
    <dbReference type="NCBI Taxonomy" id="2528274"/>
    <lineage>
        <taxon>Bacteria</taxon>
        <taxon>Pseudomonadati</taxon>
        <taxon>Nitrospinota/Tectimicrobiota group</taxon>
        <taxon>Candidatus Tectimicrobiota</taxon>
    </lineage>
</organism>
<evidence type="ECO:0000256" key="9">
    <source>
        <dbReference type="ARBA" id="ARBA00022840"/>
    </source>
</evidence>
<dbReference type="InterPro" id="IPR005146">
    <property type="entry name" value="B3/B4_tRNA-bd"/>
</dbReference>
<dbReference type="InterPro" id="IPR005147">
    <property type="entry name" value="tRNA_synthase_B5-dom"/>
</dbReference>
<gene>
    <name evidence="15" type="primary">pheT</name>
    <name evidence="20" type="ORF">HYY65_07595</name>
</gene>
<dbReference type="CDD" id="cd02796">
    <property type="entry name" value="tRNA_bind_bactPheRS"/>
    <property type="match status" value="1"/>
</dbReference>
<evidence type="ECO:0000256" key="15">
    <source>
        <dbReference type="HAMAP-Rule" id="MF_00283"/>
    </source>
</evidence>
<dbReference type="InterPro" id="IPR045060">
    <property type="entry name" value="Phe-tRNA-ligase_IIc_bsu"/>
</dbReference>
<dbReference type="GO" id="GO:0004826">
    <property type="term" value="F:phenylalanine-tRNA ligase activity"/>
    <property type="evidence" value="ECO:0007669"/>
    <property type="project" value="UniProtKB-UniRule"/>
</dbReference>
<comment type="similarity">
    <text evidence="2 15">Belongs to the phenylalanyl-tRNA synthetase beta subunit family. Type 1 subfamily.</text>
</comment>
<dbReference type="Proteomes" id="UP000741360">
    <property type="component" value="Unassembled WGS sequence"/>
</dbReference>
<feature type="domain" description="FDX-ACB" evidence="18">
    <location>
        <begin position="708"/>
        <end position="801"/>
    </location>
</feature>
<dbReference type="EMBL" id="JACPSX010000142">
    <property type="protein sequence ID" value="MBI3014906.1"/>
    <property type="molecule type" value="Genomic_DNA"/>
</dbReference>
<evidence type="ECO:0000256" key="1">
    <source>
        <dbReference type="ARBA" id="ARBA00004496"/>
    </source>
</evidence>
<dbReference type="GO" id="GO:0009328">
    <property type="term" value="C:phenylalanine-tRNA ligase complex"/>
    <property type="evidence" value="ECO:0007669"/>
    <property type="project" value="TreeGrafter"/>
</dbReference>
<feature type="binding site" evidence="15">
    <location>
        <position position="464"/>
    </location>
    <ligand>
        <name>Mg(2+)</name>
        <dbReference type="ChEBI" id="CHEBI:18420"/>
        <note>shared with alpha subunit</note>
    </ligand>
</feature>
<evidence type="ECO:0000256" key="8">
    <source>
        <dbReference type="ARBA" id="ARBA00022741"/>
    </source>
</evidence>
<protein>
    <recommendedName>
        <fullName evidence="15">Phenylalanine--tRNA ligase beta subunit</fullName>
        <ecNumber evidence="15">6.1.1.20</ecNumber>
    </recommendedName>
    <alternativeName>
        <fullName evidence="15">Phenylalanyl-tRNA synthetase beta subunit</fullName>
        <shortName evidence="15">PheRS</shortName>
    </alternativeName>
</protein>
<evidence type="ECO:0000313" key="20">
    <source>
        <dbReference type="EMBL" id="MBI3014906.1"/>
    </source>
</evidence>
<evidence type="ECO:0000256" key="4">
    <source>
        <dbReference type="ARBA" id="ARBA00022490"/>
    </source>
</evidence>
<dbReference type="GO" id="GO:0005524">
    <property type="term" value="F:ATP binding"/>
    <property type="evidence" value="ECO:0007669"/>
    <property type="project" value="UniProtKB-UniRule"/>
</dbReference>
<evidence type="ECO:0000256" key="5">
    <source>
        <dbReference type="ARBA" id="ARBA00022555"/>
    </source>
</evidence>
<proteinExistence type="inferred from homology"/>
<evidence type="ECO:0000256" key="3">
    <source>
        <dbReference type="ARBA" id="ARBA00011209"/>
    </source>
</evidence>
<keyword evidence="12 15" id="KW-0648">Protein biosynthesis</keyword>
<keyword evidence="5 16" id="KW-0820">tRNA-binding</keyword>
<dbReference type="NCBIfam" id="NF045760">
    <property type="entry name" value="YtpR"/>
    <property type="match status" value="1"/>
</dbReference>
<dbReference type="NCBIfam" id="TIGR00472">
    <property type="entry name" value="pheT_bact"/>
    <property type="match status" value="1"/>
</dbReference>
<keyword evidence="7 15" id="KW-0479">Metal-binding</keyword>
<dbReference type="SUPFAM" id="SSF56037">
    <property type="entry name" value="PheT/TilS domain"/>
    <property type="match status" value="1"/>
</dbReference>
<dbReference type="Pfam" id="PF03483">
    <property type="entry name" value="B3_4"/>
    <property type="match status" value="1"/>
</dbReference>
<dbReference type="FunFam" id="3.30.70.380:FF:000001">
    <property type="entry name" value="Phenylalanine--tRNA ligase beta subunit"/>
    <property type="match status" value="1"/>
</dbReference>
<evidence type="ECO:0000259" key="19">
    <source>
        <dbReference type="PROSITE" id="PS51483"/>
    </source>
</evidence>
<dbReference type="SUPFAM" id="SSF46955">
    <property type="entry name" value="Putative DNA-binding domain"/>
    <property type="match status" value="1"/>
</dbReference>
<keyword evidence="8 15" id="KW-0547">Nucleotide-binding</keyword>
<evidence type="ECO:0000256" key="16">
    <source>
        <dbReference type="PROSITE-ProRule" id="PRU00209"/>
    </source>
</evidence>
<feature type="binding site" evidence="15">
    <location>
        <position position="461"/>
    </location>
    <ligand>
        <name>Mg(2+)</name>
        <dbReference type="ChEBI" id="CHEBI:18420"/>
        <note>shared with alpha subunit</note>
    </ligand>
</feature>
<evidence type="ECO:0000256" key="7">
    <source>
        <dbReference type="ARBA" id="ARBA00022723"/>
    </source>
</evidence>
<dbReference type="PANTHER" id="PTHR10947">
    <property type="entry name" value="PHENYLALANYL-TRNA SYNTHETASE BETA CHAIN AND LEUCINE-RICH REPEAT-CONTAINING PROTEIN 47"/>
    <property type="match status" value="1"/>
</dbReference>
<keyword evidence="4 15" id="KW-0963">Cytoplasm</keyword>
<keyword evidence="6 15" id="KW-0436">Ligase</keyword>
<comment type="caution">
    <text evidence="20">The sequence shown here is derived from an EMBL/GenBank/DDBJ whole genome shotgun (WGS) entry which is preliminary data.</text>
</comment>
<dbReference type="SMART" id="SM00874">
    <property type="entry name" value="B5"/>
    <property type="match status" value="1"/>
</dbReference>
<dbReference type="GO" id="GO:0000049">
    <property type="term" value="F:tRNA binding"/>
    <property type="evidence" value="ECO:0007669"/>
    <property type="project" value="UniProtKB-UniRule"/>
</dbReference>
<dbReference type="FunFam" id="3.50.40.10:FF:000001">
    <property type="entry name" value="Phenylalanine--tRNA ligase beta subunit"/>
    <property type="match status" value="1"/>
</dbReference>
<feature type="binding site" evidence="15">
    <location>
        <position position="455"/>
    </location>
    <ligand>
        <name>Mg(2+)</name>
        <dbReference type="ChEBI" id="CHEBI:18420"/>
        <note>shared with alpha subunit</note>
    </ligand>
</feature>
<dbReference type="Gene3D" id="3.30.70.380">
    <property type="entry name" value="Ferrodoxin-fold anticodon-binding domain"/>
    <property type="match status" value="1"/>
</dbReference>
<evidence type="ECO:0000256" key="12">
    <source>
        <dbReference type="ARBA" id="ARBA00022917"/>
    </source>
</evidence>
<evidence type="ECO:0000256" key="6">
    <source>
        <dbReference type="ARBA" id="ARBA00022598"/>
    </source>
</evidence>
<dbReference type="SUPFAM" id="SSF54991">
    <property type="entry name" value="Anticodon-binding domain of PheRS"/>
    <property type="match status" value="1"/>
</dbReference>
<dbReference type="PROSITE" id="PS51447">
    <property type="entry name" value="FDX_ACB"/>
    <property type="match status" value="1"/>
</dbReference>
<evidence type="ECO:0000256" key="13">
    <source>
        <dbReference type="ARBA" id="ARBA00023146"/>
    </source>
</evidence>
<dbReference type="Gene3D" id="2.40.50.140">
    <property type="entry name" value="Nucleic acid-binding proteins"/>
    <property type="match status" value="1"/>
</dbReference>
<dbReference type="InterPro" id="IPR012340">
    <property type="entry name" value="NA-bd_OB-fold"/>
</dbReference>
<feature type="domain" description="B5" evidence="19">
    <location>
        <begin position="401"/>
        <end position="477"/>
    </location>
</feature>
<dbReference type="Pfam" id="PF17759">
    <property type="entry name" value="tRNA_synthFbeta"/>
    <property type="match status" value="1"/>
</dbReference>
<keyword evidence="9 15" id="KW-0067">ATP-binding</keyword>
<feature type="binding site" evidence="15">
    <location>
        <position position="465"/>
    </location>
    <ligand>
        <name>Mg(2+)</name>
        <dbReference type="ChEBI" id="CHEBI:18420"/>
        <note>shared with alpha subunit</note>
    </ligand>
</feature>